<evidence type="ECO:0000313" key="2">
    <source>
        <dbReference type="Proteomes" id="UP000580043"/>
    </source>
</evidence>
<keyword evidence="2" id="KW-1185">Reference proteome</keyword>
<accession>A0A848GBH6</accession>
<sequence length="249" mass="26730">MQAFRRRIEIRSRSTTTGGEVRAALEDDFHHFRVTVRHKDGIVSAVEGASPRHPFTACPAAAGQLQALQGMALTTVASSVTRHVEDASEQCTHLLDLAGLAIATAAVGLARRCYEIDVPRENGHVTAAHLLRDDAYRLDWKLDGGRIAGPPPFAGVSLHEGFARMALSTLPPDQAEAAIVLRRCAVIGAGRLKNIDLEPHAKPAGRCYAQQPARAPLAIRIVGSTLDFSTRASALCEGDARWLAFATET</sequence>
<dbReference type="RefSeq" id="WP_169148252.1">
    <property type="nucleotide sequence ID" value="NZ_JABBGA010000034.1"/>
</dbReference>
<gene>
    <name evidence="1" type="ORF">HHL15_23535</name>
</gene>
<proteinExistence type="predicted"/>
<evidence type="ECO:0000313" key="1">
    <source>
        <dbReference type="EMBL" id="NML28730.1"/>
    </source>
</evidence>
<comment type="caution">
    <text evidence="1">The sequence shown here is derived from an EMBL/GenBank/DDBJ whole genome shotgun (WGS) entry which is preliminary data.</text>
</comment>
<protein>
    <submittedName>
        <fullName evidence="1">DUF2889 domain-containing protein</fullName>
    </submittedName>
</protein>
<reference evidence="1 2" key="1">
    <citation type="submission" date="2020-04" db="EMBL/GenBank/DDBJ databases">
        <title>Zoogloea sp. G-4-1-14 isolated from soil.</title>
        <authorList>
            <person name="Dahal R.H."/>
        </authorList>
    </citation>
    <scope>NUCLEOTIDE SEQUENCE [LARGE SCALE GENOMIC DNA]</scope>
    <source>
        <strain evidence="1 2">G-4-1-14</strain>
    </source>
</reference>
<dbReference type="Proteomes" id="UP000580043">
    <property type="component" value="Unassembled WGS sequence"/>
</dbReference>
<dbReference type="AlphaFoldDB" id="A0A848GBH6"/>
<dbReference type="Pfam" id="PF11136">
    <property type="entry name" value="DUF2889"/>
    <property type="match status" value="1"/>
</dbReference>
<dbReference type="EMBL" id="JABBGA010000034">
    <property type="protein sequence ID" value="NML28730.1"/>
    <property type="molecule type" value="Genomic_DNA"/>
</dbReference>
<organism evidence="1 2">
    <name type="scientific">Zoogloea dura</name>
    <dbReference type="NCBI Taxonomy" id="2728840"/>
    <lineage>
        <taxon>Bacteria</taxon>
        <taxon>Pseudomonadati</taxon>
        <taxon>Pseudomonadota</taxon>
        <taxon>Betaproteobacteria</taxon>
        <taxon>Rhodocyclales</taxon>
        <taxon>Zoogloeaceae</taxon>
        <taxon>Zoogloea</taxon>
    </lineage>
</organism>
<dbReference type="InterPro" id="IPR021312">
    <property type="entry name" value="DUF2889"/>
</dbReference>
<name>A0A848GBH6_9RHOO</name>